<dbReference type="SUPFAM" id="SSF88946">
    <property type="entry name" value="Sigma2 domain of RNA polymerase sigma factors"/>
    <property type="match status" value="1"/>
</dbReference>
<dbReference type="EMBL" id="LCQD01000002">
    <property type="protein sequence ID" value="KKW13331.1"/>
    <property type="molecule type" value="Genomic_DNA"/>
</dbReference>
<dbReference type="Proteomes" id="UP000034588">
    <property type="component" value="Unassembled WGS sequence"/>
</dbReference>
<proteinExistence type="predicted"/>
<reference evidence="2 3" key="1">
    <citation type="journal article" date="2015" name="Nature">
        <title>rRNA introns, odd ribosomes, and small enigmatic genomes across a large radiation of phyla.</title>
        <authorList>
            <person name="Brown C.T."/>
            <person name="Hug L.A."/>
            <person name="Thomas B.C."/>
            <person name="Sharon I."/>
            <person name="Castelle C.J."/>
            <person name="Singh A."/>
            <person name="Wilkins M.J."/>
            <person name="Williams K.H."/>
            <person name="Banfield J.F."/>
        </authorList>
    </citation>
    <scope>NUCLEOTIDE SEQUENCE [LARGE SCALE GENOMIC DNA]</scope>
</reference>
<gene>
    <name evidence="2" type="ORF">UY48_C0002G0022</name>
</gene>
<feature type="domain" description="RNA polymerase sigma-70 region 2" evidence="1">
    <location>
        <begin position="23"/>
        <end position="90"/>
    </location>
</feature>
<dbReference type="Gene3D" id="1.10.1740.10">
    <property type="match status" value="1"/>
</dbReference>
<sequence>MCNEEAVLIAKVQAGDREAGEILVRIHTGYVKKVVTHWVAPSDRDYEDLLQAGYEGLWRAMREYDPAKATTFLTWARHKIRDRVETEFRRCKRGQDTIPLNGREWDLAPTPEEVILAEAQAELEGLEWPYPRRDGFDAAFGEYLRRQEFTGAQLRGIADCCEVTVEAVVKWFSGTSQPMFLDDVAIIAEKLGLLMDELVRHWRRRKGTVSPA</sequence>
<evidence type="ECO:0000259" key="1">
    <source>
        <dbReference type="Pfam" id="PF04542"/>
    </source>
</evidence>
<evidence type="ECO:0000313" key="2">
    <source>
        <dbReference type="EMBL" id="KKW13331.1"/>
    </source>
</evidence>
<evidence type="ECO:0000313" key="3">
    <source>
        <dbReference type="Proteomes" id="UP000034588"/>
    </source>
</evidence>
<dbReference type="InterPro" id="IPR007627">
    <property type="entry name" value="RNA_pol_sigma70_r2"/>
</dbReference>
<dbReference type="GO" id="GO:0003700">
    <property type="term" value="F:DNA-binding transcription factor activity"/>
    <property type="evidence" value="ECO:0007669"/>
    <property type="project" value="InterPro"/>
</dbReference>
<dbReference type="GO" id="GO:0006352">
    <property type="term" value="P:DNA-templated transcription initiation"/>
    <property type="evidence" value="ECO:0007669"/>
    <property type="project" value="InterPro"/>
</dbReference>
<organism evidence="2 3">
    <name type="scientific">Candidatus Gottesmanbacteria bacterium GW2011_GWB1_49_7</name>
    <dbReference type="NCBI Taxonomy" id="1618448"/>
    <lineage>
        <taxon>Bacteria</taxon>
        <taxon>Candidatus Gottesmaniibacteriota</taxon>
    </lineage>
</organism>
<comment type="caution">
    <text evidence="2">The sequence shown here is derived from an EMBL/GenBank/DDBJ whole genome shotgun (WGS) entry which is preliminary data.</text>
</comment>
<dbReference type="AlphaFoldDB" id="A0A0G1W3I9"/>
<dbReference type="Pfam" id="PF04542">
    <property type="entry name" value="Sigma70_r2"/>
    <property type="match status" value="1"/>
</dbReference>
<protein>
    <submittedName>
        <fullName evidence="2">RNA polymerase sigma factor</fullName>
    </submittedName>
</protein>
<name>A0A0G1W3I9_9BACT</name>
<dbReference type="InterPro" id="IPR013325">
    <property type="entry name" value="RNA_pol_sigma_r2"/>
</dbReference>
<accession>A0A0G1W3I9</accession>